<evidence type="ECO:0000313" key="10">
    <source>
        <dbReference type="Proteomes" id="UP000515512"/>
    </source>
</evidence>
<feature type="transmembrane region" description="Helical" evidence="7">
    <location>
        <begin position="66"/>
        <end position="83"/>
    </location>
</feature>
<feature type="transmembrane region" description="Helical" evidence="7">
    <location>
        <begin position="439"/>
        <end position="464"/>
    </location>
</feature>
<dbReference type="PRINTS" id="PR01036">
    <property type="entry name" value="TCRTETB"/>
</dbReference>
<dbReference type="Gene3D" id="1.20.1250.20">
    <property type="entry name" value="MFS general substrate transporter like domains"/>
    <property type="match status" value="1"/>
</dbReference>
<evidence type="ECO:0000256" key="6">
    <source>
        <dbReference type="ARBA" id="ARBA00023136"/>
    </source>
</evidence>
<name>A0A7D7A2C6_9NOCA</name>
<dbReference type="SUPFAM" id="SSF103473">
    <property type="entry name" value="MFS general substrate transporter"/>
    <property type="match status" value="1"/>
</dbReference>
<dbReference type="CDD" id="cd17321">
    <property type="entry name" value="MFS_MMR_MDR_like"/>
    <property type="match status" value="1"/>
</dbReference>
<keyword evidence="3" id="KW-1003">Cell membrane</keyword>
<feature type="transmembrane region" description="Helical" evidence="7">
    <location>
        <begin position="277"/>
        <end position="298"/>
    </location>
</feature>
<dbReference type="Gene3D" id="1.20.1720.10">
    <property type="entry name" value="Multidrug resistance protein D"/>
    <property type="match status" value="1"/>
</dbReference>
<dbReference type="InterPro" id="IPR011701">
    <property type="entry name" value="MFS"/>
</dbReference>
<feature type="transmembrane region" description="Helical" evidence="7">
    <location>
        <begin position="367"/>
        <end position="393"/>
    </location>
</feature>
<keyword evidence="6 7" id="KW-0472">Membrane</keyword>
<reference evidence="9 10" key="1">
    <citation type="submission" date="2020-07" db="EMBL/GenBank/DDBJ databases">
        <authorList>
            <person name="Zhuang K."/>
            <person name="Ran Y."/>
        </authorList>
    </citation>
    <scope>NUCLEOTIDE SEQUENCE [LARGE SCALE GENOMIC DNA]</scope>
    <source>
        <strain evidence="9 10">WCH-YHL-001</strain>
    </source>
</reference>
<keyword evidence="2" id="KW-0813">Transport</keyword>
<organism evidence="9 10">
    <name type="scientific">Nocardia huaxiensis</name>
    <dbReference type="NCBI Taxonomy" id="2755382"/>
    <lineage>
        <taxon>Bacteria</taxon>
        <taxon>Bacillati</taxon>
        <taxon>Actinomycetota</taxon>
        <taxon>Actinomycetes</taxon>
        <taxon>Mycobacteriales</taxon>
        <taxon>Nocardiaceae</taxon>
        <taxon>Nocardia</taxon>
    </lineage>
</organism>
<dbReference type="PANTHER" id="PTHR42718:SF46">
    <property type="entry name" value="BLR6921 PROTEIN"/>
    <property type="match status" value="1"/>
</dbReference>
<feature type="transmembrane region" description="Helical" evidence="7">
    <location>
        <begin position="207"/>
        <end position="228"/>
    </location>
</feature>
<feature type="transmembrane region" description="Helical" evidence="7">
    <location>
        <begin position="123"/>
        <end position="140"/>
    </location>
</feature>
<feature type="transmembrane region" description="Helical" evidence="7">
    <location>
        <begin position="23"/>
        <end position="46"/>
    </location>
</feature>
<evidence type="ECO:0000256" key="7">
    <source>
        <dbReference type="SAM" id="Phobius"/>
    </source>
</evidence>
<proteinExistence type="predicted"/>
<accession>A0A7D7A2C6</accession>
<feature type="transmembrane region" description="Helical" evidence="7">
    <location>
        <begin position="310"/>
        <end position="330"/>
    </location>
</feature>
<sequence>MCAGSIGRNLVDTSTVSRAAQRWVLALGAVASMMAALDTLVVATALGTIREDLGASLATLEWTVNGYNLSFAVLLITAVVLGDRFGRRRMFAVGLGVFVAGSAACATAGSVGVLIAARVVQGVGAALIMSLALTLVSVAFPAERRGWAIGVLEGVTGLAVACGPVIGGAIAEGLSWQWIFWVNVPLGLLAIPLVLTRIPESHGTDTTLDGGGLLLVTGGALGVVWGLVRGNIAGWSSPEVVLTLGGGFGLIIAFAFWESRTRTPMFPVRMFTSRGFAAGNTAIFLTFAALFGAVFFYAQFMQLVFHYRPLGAGLCLLPWTLTLFCCAPIAGALADRVGERPIMAVGLLLQAVGMGWVAVIADPGMSYGAVVLPLVLSGVGVSMAIPTAQSAVVGDVEYGAIGKAAGANSMMRELGGVFGIAVVVAVFAGFGGYGSAAYFVAGFVPAVAAGAALSLLGALVALALPGRTAAARRPVEAELTPVLE</sequence>
<protein>
    <submittedName>
        <fullName evidence="9">MFS transporter</fullName>
    </submittedName>
</protein>
<dbReference type="InterPro" id="IPR036259">
    <property type="entry name" value="MFS_trans_sf"/>
</dbReference>
<feature type="transmembrane region" description="Helical" evidence="7">
    <location>
        <begin position="414"/>
        <end position="433"/>
    </location>
</feature>
<gene>
    <name evidence="9" type="ORF">H0264_07675</name>
</gene>
<dbReference type="Pfam" id="PF07690">
    <property type="entry name" value="MFS_1"/>
    <property type="match status" value="1"/>
</dbReference>
<dbReference type="PROSITE" id="PS50850">
    <property type="entry name" value="MFS"/>
    <property type="match status" value="1"/>
</dbReference>
<evidence type="ECO:0000256" key="5">
    <source>
        <dbReference type="ARBA" id="ARBA00022989"/>
    </source>
</evidence>
<dbReference type="NCBIfam" id="TIGR00711">
    <property type="entry name" value="efflux_EmrB"/>
    <property type="match status" value="1"/>
</dbReference>
<feature type="transmembrane region" description="Helical" evidence="7">
    <location>
        <begin position="176"/>
        <end position="195"/>
    </location>
</feature>
<dbReference type="InterPro" id="IPR004638">
    <property type="entry name" value="EmrB-like"/>
</dbReference>
<evidence type="ECO:0000256" key="2">
    <source>
        <dbReference type="ARBA" id="ARBA00022448"/>
    </source>
</evidence>
<dbReference type="InterPro" id="IPR020846">
    <property type="entry name" value="MFS_dom"/>
</dbReference>
<evidence type="ECO:0000256" key="3">
    <source>
        <dbReference type="ARBA" id="ARBA00022475"/>
    </source>
</evidence>
<evidence type="ECO:0000313" key="9">
    <source>
        <dbReference type="EMBL" id="QLY34189.1"/>
    </source>
</evidence>
<feature type="transmembrane region" description="Helical" evidence="7">
    <location>
        <begin position="147"/>
        <end position="170"/>
    </location>
</feature>
<dbReference type="PANTHER" id="PTHR42718">
    <property type="entry name" value="MAJOR FACILITATOR SUPERFAMILY MULTIDRUG TRANSPORTER MFSC"/>
    <property type="match status" value="1"/>
</dbReference>
<evidence type="ECO:0000256" key="1">
    <source>
        <dbReference type="ARBA" id="ARBA00004651"/>
    </source>
</evidence>
<dbReference type="KEGG" id="nhu:H0264_07675"/>
<dbReference type="GO" id="GO:0022857">
    <property type="term" value="F:transmembrane transporter activity"/>
    <property type="evidence" value="ECO:0007669"/>
    <property type="project" value="InterPro"/>
</dbReference>
<keyword evidence="10" id="KW-1185">Reference proteome</keyword>
<keyword evidence="5 7" id="KW-1133">Transmembrane helix</keyword>
<dbReference type="GO" id="GO:0005886">
    <property type="term" value="C:plasma membrane"/>
    <property type="evidence" value="ECO:0007669"/>
    <property type="project" value="UniProtKB-SubCell"/>
</dbReference>
<keyword evidence="4 7" id="KW-0812">Transmembrane</keyword>
<feature type="transmembrane region" description="Helical" evidence="7">
    <location>
        <begin position="240"/>
        <end position="257"/>
    </location>
</feature>
<evidence type="ECO:0000259" key="8">
    <source>
        <dbReference type="PROSITE" id="PS50850"/>
    </source>
</evidence>
<comment type="subcellular location">
    <subcellularLocation>
        <location evidence="1">Cell membrane</location>
        <topology evidence="1">Multi-pass membrane protein</topology>
    </subcellularLocation>
</comment>
<dbReference type="AlphaFoldDB" id="A0A7D7A2C6"/>
<feature type="transmembrane region" description="Helical" evidence="7">
    <location>
        <begin position="342"/>
        <end position="361"/>
    </location>
</feature>
<evidence type="ECO:0000256" key="4">
    <source>
        <dbReference type="ARBA" id="ARBA00022692"/>
    </source>
</evidence>
<feature type="transmembrane region" description="Helical" evidence="7">
    <location>
        <begin position="90"/>
        <end position="117"/>
    </location>
</feature>
<feature type="domain" description="Major facilitator superfamily (MFS) profile" evidence="8">
    <location>
        <begin position="24"/>
        <end position="469"/>
    </location>
</feature>
<dbReference type="Proteomes" id="UP000515512">
    <property type="component" value="Chromosome"/>
</dbReference>
<dbReference type="EMBL" id="CP059399">
    <property type="protein sequence ID" value="QLY34189.1"/>
    <property type="molecule type" value="Genomic_DNA"/>
</dbReference>